<dbReference type="CDD" id="cd06558">
    <property type="entry name" value="crotonase-like"/>
    <property type="match status" value="1"/>
</dbReference>
<evidence type="ECO:0000256" key="1">
    <source>
        <dbReference type="ARBA" id="ARBA00005254"/>
    </source>
</evidence>
<dbReference type="Gene3D" id="3.90.226.10">
    <property type="entry name" value="2-enoyl-CoA Hydratase, Chain A, domain 1"/>
    <property type="match status" value="1"/>
</dbReference>
<dbReference type="PROSITE" id="PS00166">
    <property type="entry name" value="ENOYL_COA_HYDRATASE"/>
    <property type="match status" value="1"/>
</dbReference>
<dbReference type="InterPro" id="IPR001753">
    <property type="entry name" value="Enoyl-CoA_hydra/iso"/>
</dbReference>
<evidence type="ECO:0000313" key="6">
    <source>
        <dbReference type="Proteomes" id="UP001165079"/>
    </source>
</evidence>
<evidence type="ECO:0000256" key="3">
    <source>
        <dbReference type="ARBA" id="ARBA00023239"/>
    </source>
</evidence>
<organism evidence="5 6">
    <name type="scientific">Actinorhabdospora filicis</name>
    <dbReference type="NCBI Taxonomy" id="1785913"/>
    <lineage>
        <taxon>Bacteria</taxon>
        <taxon>Bacillati</taxon>
        <taxon>Actinomycetota</taxon>
        <taxon>Actinomycetes</taxon>
        <taxon>Micromonosporales</taxon>
        <taxon>Micromonosporaceae</taxon>
        <taxon>Actinorhabdospora</taxon>
    </lineage>
</organism>
<dbReference type="SUPFAM" id="SSF52096">
    <property type="entry name" value="ClpP/crotonase"/>
    <property type="match status" value="1"/>
</dbReference>
<dbReference type="GO" id="GO:0016829">
    <property type="term" value="F:lyase activity"/>
    <property type="evidence" value="ECO:0007669"/>
    <property type="project" value="UniProtKB-KW"/>
</dbReference>
<dbReference type="AlphaFoldDB" id="A0A9W6WBN1"/>
<evidence type="ECO:0000256" key="2">
    <source>
        <dbReference type="ARBA" id="ARBA00023098"/>
    </source>
</evidence>
<comment type="caution">
    <text evidence="5">The sequence shown here is derived from an EMBL/GenBank/DDBJ whole genome shotgun (WGS) entry which is preliminary data.</text>
</comment>
<proteinExistence type="inferred from homology"/>
<dbReference type="InterPro" id="IPR018376">
    <property type="entry name" value="Enoyl-CoA_hyd/isom_CS"/>
</dbReference>
<dbReference type="PANTHER" id="PTHR11941">
    <property type="entry name" value="ENOYL-COA HYDRATASE-RELATED"/>
    <property type="match status" value="1"/>
</dbReference>
<gene>
    <name evidence="5" type="ORF">Afil01_36970</name>
</gene>
<reference evidence="5" key="1">
    <citation type="submission" date="2023-03" db="EMBL/GenBank/DDBJ databases">
        <title>Actinorhabdospora filicis NBRC 111898.</title>
        <authorList>
            <person name="Ichikawa N."/>
            <person name="Sato H."/>
            <person name="Tonouchi N."/>
        </authorList>
    </citation>
    <scope>NUCLEOTIDE SEQUENCE</scope>
    <source>
        <strain evidence="5">NBRC 111898</strain>
    </source>
</reference>
<protein>
    <submittedName>
        <fullName evidence="5">Enoyl-CoA hydratase</fullName>
    </submittedName>
</protein>
<evidence type="ECO:0000256" key="4">
    <source>
        <dbReference type="RuleBase" id="RU003707"/>
    </source>
</evidence>
<keyword evidence="6" id="KW-1185">Reference proteome</keyword>
<dbReference type="GO" id="GO:0006635">
    <property type="term" value="P:fatty acid beta-oxidation"/>
    <property type="evidence" value="ECO:0007669"/>
    <property type="project" value="TreeGrafter"/>
</dbReference>
<keyword evidence="3" id="KW-0456">Lyase</keyword>
<dbReference type="Proteomes" id="UP001165079">
    <property type="component" value="Unassembled WGS sequence"/>
</dbReference>
<comment type="similarity">
    <text evidence="1 4">Belongs to the enoyl-CoA hydratase/isomerase family.</text>
</comment>
<name>A0A9W6WBN1_9ACTN</name>
<dbReference type="EMBL" id="BSTX01000002">
    <property type="protein sequence ID" value="GLZ78890.1"/>
    <property type="molecule type" value="Genomic_DNA"/>
</dbReference>
<accession>A0A9W6WBN1</accession>
<sequence>MTDADAVRLTVDGPVAHIELYRPASHNSQTPAMWDRLRQIGRDLRGDVRCVVVTGAGPSFSSGLDRAVLAGSLPGELAALPETEAEERIAEFQAAFSWLRRPDLLTIAAVQGHAVGAGLQLALACDFRVLAEDARLRMPEVTLGIVPDLGGTGRLIELTGYARALELCLTGRAVTAREALAWGLATIVVEAAELTGATRDLTAALLSAPRAAATEAKALLLGATTRTAGEQLAAERAAQVRCLRGLAGA</sequence>
<evidence type="ECO:0000313" key="5">
    <source>
        <dbReference type="EMBL" id="GLZ78890.1"/>
    </source>
</evidence>
<keyword evidence="2" id="KW-0443">Lipid metabolism</keyword>
<dbReference type="PANTHER" id="PTHR11941:SF169">
    <property type="entry name" value="(7AS)-7A-METHYL-1,5-DIOXO-2,3,5,6,7,7A-HEXAHYDRO-1H-INDENE-CARBOXYL-COA HYDROLASE"/>
    <property type="match status" value="1"/>
</dbReference>
<dbReference type="Pfam" id="PF00378">
    <property type="entry name" value="ECH_1"/>
    <property type="match status" value="1"/>
</dbReference>
<dbReference type="InterPro" id="IPR029045">
    <property type="entry name" value="ClpP/crotonase-like_dom_sf"/>
</dbReference>
<dbReference type="RefSeq" id="WP_285664025.1">
    <property type="nucleotide sequence ID" value="NZ_BSTX01000002.1"/>
</dbReference>